<dbReference type="PRINTS" id="PR00919">
    <property type="entry name" value="THERMOPTASE"/>
</dbReference>
<keyword evidence="9" id="KW-0482">Metalloprotease</keyword>
<sequence length="368" mass="41701">MTDPRVQKFAEILVNHSARIVKGDRVLIEATQAANPLIRELYKQILEKEAYPVPMIRDFDEQDINYLKYASDEQLDYVPPLRKMAYEEFESRIRISSLTNTRALSKMDTKRIQRRGKALGQITATQMRRGAAGKFKWVSTLFPTEAYAQDAEMSLSDYEDFVYRACHANEDDPITFWNGVREKQQAAVDNIQGHDQVVLQGPNVDLSLSIKDRIFLNSAGVYNMPDGEIYTGPVEKSVNGWVKFTYPAIYKGNVVEGAELTFSNGKVSSAKADKNQDFLLQMLDTDEGSRYLGEFAIGTNFEIDKFTGQILFDEKIGGSFHMALGASYPETGGMNKSAIHWDMICDMRKDSQILVDGELYYKDGNFVF</sequence>
<evidence type="ECO:0000256" key="8">
    <source>
        <dbReference type="ARBA" id="ARBA00022801"/>
    </source>
</evidence>
<comment type="similarity">
    <text evidence="4">Belongs to the peptidase M29 family.</text>
</comment>
<dbReference type="InterPro" id="IPR052170">
    <property type="entry name" value="M29_Exopeptidase"/>
</dbReference>
<dbReference type="PANTHER" id="PTHR34448:SF1">
    <property type="entry name" value="BLL6088 PROTEIN"/>
    <property type="match status" value="1"/>
</dbReference>
<dbReference type="AlphaFoldDB" id="A0A8J6NIL7"/>
<evidence type="ECO:0000256" key="6">
    <source>
        <dbReference type="ARBA" id="ARBA00022670"/>
    </source>
</evidence>
<dbReference type="GO" id="GO:0006508">
    <property type="term" value="P:proteolysis"/>
    <property type="evidence" value="ECO:0007669"/>
    <property type="project" value="UniProtKB-KW"/>
</dbReference>
<reference evidence="10 11" key="1">
    <citation type="submission" date="2020-08" db="EMBL/GenBank/DDBJ databases">
        <title>Bridging the membrane lipid divide: bacteria of the FCB group superphylum have the potential to synthesize archaeal ether lipids.</title>
        <authorList>
            <person name="Villanueva L."/>
            <person name="Von Meijenfeldt F.A.B."/>
            <person name="Westbye A.B."/>
            <person name="Yadav S."/>
            <person name="Hopmans E.C."/>
            <person name="Dutilh B.E."/>
            <person name="Sinninghe Damste J.S."/>
        </authorList>
    </citation>
    <scope>NUCLEOTIDE SEQUENCE [LARGE SCALE GENOMIC DNA]</scope>
    <source>
        <strain evidence="10">NIOZ-UU36</strain>
    </source>
</reference>
<accession>A0A8J6NIL7</accession>
<dbReference type="GO" id="GO:0008237">
    <property type="term" value="F:metallopeptidase activity"/>
    <property type="evidence" value="ECO:0007669"/>
    <property type="project" value="UniProtKB-KW"/>
</dbReference>
<evidence type="ECO:0000256" key="9">
    <source>
        <dbReference type="ARBA" id="ARBA00023049"/>
    </source>
</evidence>
<dbReference type="Pfam" id="PF02073">
    <property type="entry name" value="Peptidase_M29"/>
    <property type="match status" value="1"/>
</dbReference>
<comment type="cofactor">
    <cofactor evidence="3">
        <name>Zn(2+)</name>
        <dbReference type="ChEBI" id="CHEBI:29105"/>
    </cofactor>
</comment>
<comment type="cofactor">
    <cofactor evidence="1">
        <name>Co(2+)</name>
        <dbReference type="ChEBI" id="CHEBI:48828"/>
    </cofactor>
</comment>
<evidence type="ECO:0000256" key="5">
    <source>
        <dbReference type="ARBA" id="ARBA00022438"/>
    </source>
</evidence>
<keyword evidence="7" id="KW-0479">Metal-binding</keyword>
<dbReference type="Proteomes" id="UP000614469">
    <property type="component" value="Unassembled WGS sequence"/>
</dbReference>
<evidence type="ECO:0000313" key="10">
    <source>
        <dbReference type="EMBL" id="MBC8334522.1"/>
    </source>
</evidence>
<evidence type="ECO:0000313" key="11">
    <source>
        <dbReference type="Proteomes" id="UP000614469"/>
    </source>
</evidence>
<dbReference type="GO" id="GO:0004177">
    <property type="term" value="F:aminopeptidase activity"/>
    <property type="evidence" value="ECO:0007669"/>
    <property type="project" value="UniProtKB-KW"/>
</dbReference>
<dbReference type="SUPFAM" id="SSF144052">
    <property type="entry name" value="Thermophilic metalloprotease-like"/>
    <property type="match status" value="1"/>
</dbReference>
<dbReference type="InterPro" id="IPR035097">
    <property type="entry name" value="M29_N-terminal"/>
</dbReference>
<comment type="cofactor">
    <cofactor evidence="2">
        <name>Mg(2+)</name>
        <dbReference type="ChEBI" id="CHEBI:18420"/>
    </cofactor>
</comment>
<name>A0A8J6NIL7_9CHLR</name>
<gene>
    <name evidence="10" type="ORF">H8E29_04595</name>
</gene>
<evidence type="ECO:0000256" key="4">
    <source>
        <dbReference type="ARBA" id="ARBA00008236"/>
    </source>
</evidence>
<keyword evidence="8" id="KW-0378">Hydrolase</keyword>
<keyword evidence="6" id="KW-0645">Protease</keyword>
<comment type="caution">
    <text evidence="10">The sequence shown here is derived from an EMBL/GenBank/DDBJ whole genome shotgun (WGS) entry which is preliminary data.</text>
</comment>
<protein>
    <submittedName>
        <fullName evidence="10">Aminopeptidase</fullName>
    </submittedName>
</protein>
<evidence type="ECO:0000256" key="3">
    <source>
        <dbReference type="ARBA" id="ARBA00001947"/>
    </source>
</evidence>
<evidence type="ECO:0000256" key="2">
    <source>
        <dbReference type="ARBA" id="ARBA00001946"/>
    </source>
</evidence>
<evidence type="ECO:0000256" key="7">
    <source>
        <dbReference type="ARBA" id="ARBA00022723"/>
    </source>
</evidence>
<evidence type="ECO:0000256" key="1">
    <source>
        <dbReference type="ARBA" id="ARBA00001941"/>
    </source>
</evidence>
<dbReference type="PANTHER" id="PTHR34448">
    <property type="entry name" value="AMINOPEPTIDASE"/>
    <property type="match status" value="1"/>
</dbReference>
<dbReference type="Gene3D" id="3.40.1830.10">
    <property type="entry name" value="Thermophilic metalloprotease (M29)"/>
    <property type="match status" value="1"/>
</dbReference>
<dbReference type="GO" id="GO:0046872">
    <property type="term" value="F:metal ion binding"/>
    <property type="evidence" value="ECO:0007669"/>
    <property type="project" value="UniProtKB-KW"/>
</dbReference>
<dbReference type="InterPro" id="IPR000787">
    <property type="entry name" value="Peptidase_M29"/>
</dbReference>
<organism evidence="10 11">
    <name type="scientific">Candidatus Desulfolinea nitratireducens</name>
    <dbReference type="NCBI Taxonomy" id="2841698"/>
    <lineage>
        <taxon>Bacteria</taxon>
        <taxon>Bacillati</taxon>
        <taxon>Chloroflexota</taxon>
        <taxon>Anaerolineae</taxon>
        <taxon>Anaerolineales</taxon>
        <taxon>Anaerolineales incertae sedis</taxon>
        <taxon>Candidatus Desulfolinea</taxon>
    </lineage>
</organism>
<dbReference type="EMBL" id="JACNJN010000070">
    <property type="protein sequence ID" value="MBC8334522.1"/>
    <property type="molecule type" value="Genomic_DNA"/>
</dbReference>
<keyword evidence="5 10" id="KW-0031">Aminopeptidase</keyword>
<proteinExistence type="inferred from homology"/>